<evidence type="ECO:0000256" key="5">
    <source>
        <dbReference type="ARBA" id="ARBA00023242"/>
    </source>
</evidence>
<name>A0AAU9JJX9_9CILI</name>
<organism evidence="7 8">
    <name type="scientific">Blepharisma stoltei</name>
    <dbReference type="NCBI Taxonomy" id="1481888"/>
    <lineage>
        <taxon>Eukaryota</taxon>
        <taxon>Sar</taxon>
        <taxon>Alveolata</taxon>
        <taxon>Ciliophora</taxon>
        <taxon>Postciliodesmatophora</taxon>
        <taxon>Heterotrichea</taxon>
        <taxon>Heterotrichida</taxon>
        <taxon>Blepharismidae</taxon>
        <taxon>Blepharisma</taxon>
    </lineage>
</organism>
<dbReference type="AlphaFoldDB" id="A0AAU9JJX9"/>
<dbReference type="GO" id="GO:0046695">
    <property type="term" value="C:SLIK (SAGA-like) complex"/>
    <property type="evidence" value="ECO:0007669"/>
    <property type="project" value="InterPro"/>
</dbReference>
<dbReference type="SUPFAM" id="SSF48371">
    <property type="entry name" value="ARM repeat"/>
    <property type="match status" value="1"/>
</dbReference>
<dbReference type="InterPro" id="IPR009072">
    <property type="entry name" value="Histone-fold"/>
</dbReference>
<feature type="domain" description="TATA box binding protein associated factor (TAF) histone-like fold" evidence="6">
    <location>
        <begin position="7"/>
        <end position="71"/>
    </location>
</feature>
<evidence type="ECO:0000313" key="8">
    <source>
        <dbReference type="Proteomes" id="UP001162131"/>
    </source>
</evidence>
<dbReference type="Pfam" id="PF07571">
    <property type="entry name" value="TAF6_C"/>
    <property type="match status" value="1"/>
</dbReference>
<keyword evidence="3" id="KW-0805">Transcription regulation</keyword>
<dbReference type="Pfam" id="PF02969">
    <property type="entry name" value="TAF"/>
    <property type="match status" value="1"/>
</dbReference>
<keyword evidence="4" id="KW-0804">Transcription</keyword>
<evidence type="ECO:0000256" key="4">
    <source>
        <dbReference type="ARBA" id="ARBA00023163"/>
    </source>
</evidence>
<dbReference type="Gene3D" id="1.25.40.770">
    <property type="entry name" value="TAF6, C-terminal HEAT repeat domain"/>
    <property type="match status" value="1"/>
</dbReference>
<sequence>MLIVFPIIMDKKIVAVACENLGIKNITSDASATLINDSEMRIRQVIGLAINFMKRSHRSQLQSKDIKRAMKLCGLDNIYGFPSSVPLKYKNLPNDEDAWIIDDAEIQLSEFLTSKISPPFDVSLHSHWLAINGKVPNIPENHTENVVEEEIKENVPNDKILIGNVTHQLSLQQQLYYNTILESLQTGKKLQVALDSLYNDSSITQVVPYLARSFYQLVFESNSLELLDRAMKMLGALALNPHLNLEPYLHQIIPTLLSGVVRTNLLEEGHWVFRRNTADIVAKVCEKYIQYYDDLKARVIQLYVSVLEDPSKPACTHYGAIQGINAFGAQTVKTVLVSLLGEYIPHVLEPRLRSQDSFMWNQVKGALIEGCRKVVKENPAAYSGLEEFFGNELAIIES</sequence>
<dbReference type="CDD" id="cd22917">
    <property type="entry name" value="HFD_TAF6-like"/>
    <property type="match status" value="1"/>
</dbReference>
<keyword evidence="5" id="KW-0539">Nucleus</keyword>
<gene>
    <name evidence="7" type="ORF">BSTOLATCC_MIC27700</name>
</gene>
<dbReference type="GO" id="GO:0051123">
    <property type="term" value="P:RNA polymerase II preinitiation complex assembly"/>
    <property type="evidence" value="ECO:0007669"/>
    <property type="project" value="TreeGrafter"/>
</dbReference>
<dbReference type="CDD" id="cd08050">
    <property type="entry name" value="TAF6C"/>
    <property type="match status" value="1"/>
</dbReference>
<proteinExistence type="inferred from homology"/>
<comment type="caution">
    <text evidence="7">The sequence shown here is derived from an EMBL/GenBank/DDBJ whole genome shotgun (WGS) entry which is preliminary data.</text>
</comment>
<dbReference type="InterPro" id="IPR046344">
    <property type="entry name" value="TAF6_C_sf"/>
</dbReference>
<accession>A0AAU9JJX9</accession>
<dbReference type="InterPro" id="IPR016024">
    <property type="entry name" value="ARM-type_fold"/>
</dbReference>
<dbReference type="GO" id="GO:0016251">
    <property type="term" value="F:RNA polymerase II general transcription initiation factor activity"/>
    <property type="evidence" value="ECO:0007669"/>
    <property type="project" value="InterPro"/>
</dbReference>
<comment type="subcellular location">
    <subcellularLocation>
        <location evidence="1">Nucleus</location>
    </subcellularLocation>
</comment>
<evidence type="ECO:0000256" key="2">
    <source>
        <dbReference type="ARBA" id="ARBA00007688"/>
    </source>
</evidence>
<dbReference type="Gene3D" id="1.10.20.10">
    <property type="entry name" value="Histone, subunit A"/>
    <property type="match status" value="1"/>
</dbReference>
<dbReference type="GO" id="GO:0003713">
    <property type="term" value="F:transcription coactivator activity"/>
    <property type="evidence" value="ECO:0007669"/>
    <property type="project" value="TreeGrafter"/>
</dbReference>
<dbReference type="SMART" id="SM00803">
    <property type="entry name" value="TAF"/>
    <property type="match status" value="1"/>
</dbReference>
<dbReference type="GO" id="GO:0046982">
    <property type="term" value="F:protein heterodimerization activity"/>
    <property type="evidence" value="ECO:0007669"/>
    <property type="project" value="InterPro"/>
</dbReference>
<comment type="similarity">
    <text evidence="2">Belongs to the TAF6 family.</text>
</comment>
<evidence type="ECO:0000259" key="6">
    <source>
        <dbReference type="SMART" id="SM00803"/>
    </source>
</evidence>
<evidence type="ECO:0000256" key="3">
    <source>
        <dbReference type="ARBA" id="ARBA00023015"/>
    </source>
</evidence>
<dbReference type="PANTHER" id="PTHR10221">
    <property type="entry name" value="TRANSCRIPTION INITIATION FACTOR TFIID SUBUNIT 6"/>
    <property type="match status" value="1"/>
</dbReference>
<dbReference type="InterPro" id="IPR011442">
    <property type="entry name" value="TAF6_C"/>
</dbReference>
<dbReference type="EMBL" id="CAJZBQ010000027">
    <property type="protein sequence ID" value="CAG9321132.1"/>
    <property type="molecule type" value="Genomic_DNA"/>
</dbReference>
<dbReference type="GO" id="GO:0000124">
    <property type="term" value="C:SAGA complex"/>
    <property type="evidence" value="ECO:0007669"/>
    <property type="project" value="InterPro"/>
</dbReference>
<evidence type="ECO:0000313" key="7">
    <source>
        <dbReference type="EMBL" id="CAG9321132.1"/>
    </source>
</evidence>
<dbReference type="SUPFAM" id="SSF47113">
    <property type="entry name" value="Histone-fold"/>
    <property type="match status" value="1"/>
</dbReference>
<dbReference type="InterPro" id="IPR037796">
    <property type="entry name" value="TAF6"/>
</dbReference>
<reference evidence="7" key="1">
    <citation type="submission" date="2021-09" db="EMBL/GenBank/DDBJ databases">
        <authorList>
            <consortium name="AG Swart"/>
            <person name="Singh M."/>
            <person name="Singh A."/>
            <person name="Seah K."/>
            <person name="Emmerich C."/>
        </authorList>
    </citation>
    <scope>NUCLEOTIDE SEQUENCE</scope>
    <source>
        <strain evidence="7">ATCC30299</strain>
    </source>
</reference>
<dbReference type="GO" id="GO:0005669">
    <property type="term" value="C:transcription factor TFIID complex"/>
    <property type="evidence" value="ECO:0007669"/>
    <property type="project" value="InterPro"/>
</dbReference>
<dbReference type="Proteomes" id="UP001162131">
    <property type="component" value="Unassembled WGS sequence"/>
</dbReference>
<keyword evidence="8" id="KW-1185">Reference proteome</keyword>
<protein>
    <recommendedName>
        <fullName evidence="6">TATA box binding protein associated factor (TAF) histone-like fold domain-containing protein</fullName>
    </recommendedName>
</protein>
<dbReference type="InterPro" id="IPR004823">
    <property type="entry name" value="TAF_TATA-bd_Histone-like_dom"/>
</dbReference>
<evidence type="ECO:0000256" key="1">
    <source>
        <dbReference type="ARBA" id="ARBA00004123"/>
    </source>
</evidence>
<dbReference type="PANTHER" id="PTHR10221:SF9">
    <property type="entry name" value="TRANSCRIPTION INITIATION FACTOR TFIID SUBUNIT 6"/>
    <property type="match status" value="1"/>
</dbReference>